<protein>
    <submittedName>
        <fullName evidence="6">ABC transporter substrate-binding protein</fullName>
    </submittedName>
</protein>
<accession>A0A1B7VMX3</accession>
<evidence type="ECO:0000256" key="1">
    <source>
        <dbReference type="ARBA" id="ARBA00004196"/>
    </source>
</evidence>
<evidence type="ECO:0000256" key="4">
    <source>
        <dbReference type="ARBA" id="ARBA00022729"/>
    </source>
</evidence>
<comment type="similarity">
    <text evidence="5">Belongs to the bacterial solute-binding protein 9 family.</text>
</comment>
<dbReference type="STRING" id="1803587.GCA_001593825_02024"/>
<dbReference type="PRINTS" id="PR00691">
    <property type="entry name" value="ADHESINB"/>
</dbReference>
<dbReference type="SUPFAM" id="SSF53807">
    <property type="entry name" value="Helical backbone' metal receptor"/>
    <property type="match status" value="1"/>
</dbReference>
<dbReference type="InterPro" id="IPR006128">
    <property type="entry name" value="Lipoprotein_PsaA-like"/>
</dbReference>
<dbReference type="PANTHER" id="PTHR42953">
    <property type="entry name" value="HIGH-AFFINITY ZINC UPTAKE SYSTEM PROTEIN ZNUA-RELATED"/>
    <property type="match status" value="1"/>
</dbReference>
<dbReference type="GO" id="GO:0007155">
    <property type="term" value="P:cell adhesion"/>
    <property type="evidence" value="ECO:0007669"/>
    <property type="project" value="InterPro"/>
</dbReference>
<proteinExistence type="inferred from homology"/>
<evidence type="ECO:0000256" key="3">
    <source>
        <dbReference type="ARBA" id="ARBA00022723"/>
    </source>
</evidence>
<keyword evidence="3" id="KW-0479">Metal-binding</keyword>
<evidence type="ECO:0000256" key="2">
    <source>
        <dbReference type="ARBA" id="ARBA00022448"/>
    </source>
</evidence>
<comment type="subcellular location">
    <subcellularLocation>
        <location evidence="1">Cell envelope</location>
    </subcellularLocation>
</comment>
<sequence length="332" mass="37314">MLEKRLSTHLLKTIILGLMVGLFGCENKTINNTYNTTNGNINQNLPLVVATNSVICDLTKQVAEDTINLICLIPPGINPINYQPIPEDIQTIKNADLVLYHGYEFEPGLMKIIKVIKNSKLKIAVAQRAVINPLKIIKNRKQIIEPHVWHNPNNTIKMVEIINTSLIKLSPKNKNIYNKNTEKVTREINQINNWIKVRLASIPAKNLKLITTNSAMIYYVNSYNIPYLINLANVKNAQKLTDTKVKNLARDIQKAQVPTIFADTNTNSNLLIPIATQAKVKVFQRSLYIDGLGKPGTDGETYQKMMAANTRIILEGLGGTYLKFEPKSSQNQ</sequence>
<organism evidence="6 7">
    <name type="scientific">Aphanizomenon flos-aquae LD13</name>
    <dbReference type="NCBI Taxonomy" id="1710894"/>
    <lineage>
        <taxon>Bacteria</taxon>
        <taxon>Bacillati</taxon>
        <taxon>Cyanobacteriota</taxon>
        <taxon>Cyanophyceae</taxon>
        <taxon>Nostocales</taxon>
        <taxon>Aphanizomenonaceae</taxon>
        <taxon>Aphanizomenon</taxon>
    </lineage>
</organism>
<evidence type="ECO:0000313" key="6">
    <source>
        <dbReference type="EMBL" id="OBQ21454.1"/>
    </source>
</evidence>
<dbReference type="EMBL" id="LJOY01000068">
    <property type="protein sequence ID" value="OBQ21454.1"/>
    <property type="molecule type" value="Genomic_DNA"/>
</dbReference>
<dbReference type="PATRIC" id="fig|1710894.3.peg.1848"/>
<keyword evidence="2 5" id="KW-0813">Transport</keyword>
<dbReference type="GO" id="GO:0030313">
    <property type="term" value="C:cell envelope"/>
    <property type="evidence" value="ECO:0007669"/>
    <property type="project" value="UniProtKB-SubCell"/>
</dbReference>
<dbReference type="PRINTS" id="PR00690">
    <property type="entry name" value="ADHESNFAMILY"/>
</dbReference>
<reference evidence="6 7" key="1">
    <citation type="submission" date="2015-09" db="EMBL/GenBank/DDBJ databases">
        <title>Whole genome shotgun sequence assembly of Aphanizomenon flos-aquae UKL13.</title>
        <authorList>
            <person name="Driscoll C."/>
        </authorList>
    </citation>
    <scope>NUCLEOTIDE SEQUENCE [LARGE SCALE GENOMIC DNA]</scope>
    <source>
        <strain evidence="6">MDT13</strain>
    </source>
</reference>
<evidence type="ECO:0000313" key="7">
    <source>
        <dbReference type="Proteomes" id="UP000092382"/>
    </source>
</evidence>
<dbReference type="InterPro" id="IPR006129">
    <property type="entry name" value="AdhesinB"/>
</dbReference>
<dbReference type="InterPro" id="IPR006127">
    <property type="entry name" value="ZnuA-like"/>
</dbReference>
<dbReference type="Pfam" id="PF01297">
    <property type="entry name" value="ZnuA"/>
    <property type="match status" value="1"/>
</dbReference>
<dbReference type="Proteomes" id="UP000092382">
    <property type="component" value="Unassembled WGS sequence"/>
</dbReference>
<dbReference type="PROSITE" id="PS51257">
    <property type="entry name" value="PROKAR_LIPOPROTEIN"/>
    <property type="match status" value="1"/>
</dbReference>
<dbReference type="InterPro" id="IPR050492">
    <property type="entry name" value="Bact_metal-bind_prot9"/>
</dbReference>
<gene>
    <name evidence="6" type="ORF">AN481_16295</name>
</gene>
<dbReference type="GO" id="GO:0030001">
    <property type="term" value="P:metal ion transport"/>
    <property type="evidence" value="ECO:0007669"/>
    <property type="project" value="InterPro"/>
</dbReference>
<keyword evidence="4" id="KW-0732">Signal</keyword>
<name>A0A1B7VMX3_APHFL</name>
<dbReference type="AlphaFoldDB" id="A0A1B7VMX3"/>
<dbReference type="GO" id="GO:0046872">
    <property type="term" value="F:metal ion binding"/>
    <property type="evidence" value="ECO:0007669"/>
    <property type="project" value="UniProtKB-KW"/>
</dbReference>
<comment type="caution">
    <text evidence="6">The sequence shown here is derived from an EMBL/GenBank/DDBJ whole genome shotgun (WGS) entry which is preliminary data.</text>
</comment>
<evidence type="ECO:0000256" key="5">
    <source>
        <dbReference type="RuleBase" id="RU003512"/>
    </source>
</evidence>
<dbReference type="PANTHER" id="PTHR42953:SF1">
    <property type="entry name" value="METAL-BINDING PROTEIN HI_0362-RELATED"/>
    <property type="match status" value="1"/>
</dbReference>
<dbReference type="Gene3D" id="3.40.50.1980">
    <property type="entry name" value="Nitrogenase molybdenum iron protein domain"/>
    <property type="match status" value="2"/>
</dbReference>